<proteinExistence type="predicted"/>
<keyword evidence="2" id="KW-1185">Reference proteome</keyword>
<sequence length="128" mass="14558">EQDQALQQLKNEWAFNKYWRDQICNDIPDFLAKLKLYLQNQGVDPADNAGGPPTGRDIAIGKVLEINEPEQQVSDMYNDYEKELEKALFTGIQLVSEMIGHYNNLQAQYNNLLTELVPLIQIANTSSS</sequence>
<evidence type="ECO:0000313" key="1">
    <source>
        <dbReference type="EMBL" id="CAG8782076.1"/>
    </source>
</evidence>
<evidence type="ECO:0000313" key="2">
    <source>
        <dbReference type="Proteomes" id="UP000789901"/>
    </source>
</evidence>
<reference evidence="1 2" key="1">
    <citation type="submission" date="2021-06" db="EMBL/GenBank/DDBJ databases">
        <authorList>
            <person name="Kallberg Y."/>
            <person name="Tangrot J."/>
            <person name="Rosling A."/>
        </authorList>
    </citation>
    <scope>NUCLEOTIDE SEQUENCE [LARGE SCALE GENOMIC DNA]</scope>
    <source>
        <strain evidence="1 2">120-4 pot B 10/14</strain>
    </source>
</reference>
<comment type="caution">
    <text evidence="1">The sequence shown here is derived from an EMBL/GenBank/DDBJ whole genome shotgun (WGS) entry which is preliminary data.</text>
</comment>
<organism evidence="1 2">
    <name type="scientific">Gigaspora margarita</name>
    <dbReference type="NCBI Taxonomy" id="4874"/>
    <lineage>
        <taxon>Eukaryota</taxon>
        <taxon>Fungi</taxon>
        <taxon>Fungi incertae sedis</taxon>
        <taxon>Mucoromycota</taxon>
        <taxon>Glomeromycotina</taxon>
        <taxon>Glomeromycetes</taxon>
        <taxon>Diversisporales</taxon>
        <taxon>Gigasporaceae</taxon>
        <taxon>Gigaspora</taxon>
    </lineage>
</organism>
<accession>A0ABN7VL19</accession>
<feature type="non-terminal residue" evidence="1">
    <location>
        <position position="1"/>
    </location>
</feature>
<dbReference type="Proteomes" id="UP000789901">
    <property type="component" value="Unassembled WGS sequence"/>
</dbReference>
<name>A0ABN7VL19_GIGMA</name>
<gene>
    <name evidence="1" type="ORF">GMARGA_LOCUS19873</name>
</gene>
<protein>
    <submittedName>
        <fullName evidence="1">18710_t:CDS:1</fullName>
    </submittedName>
</protein>
<dbReference type="EMBL" id="CAJVQB010016938">
    <property type="protein sequence ID" value="CAG8782076.1"/>
    <property type="molecule type" value="Genomic_DNA"/>
</dbReference>